<feature type="region of interest" description="Disordered" evidence="6">
    <location>
        <begin position="237"/>
        <end position="278"/>
    </location>
</feature>
<evidence type="ECO:0000256" key="1">
    <source>
        <dbReference type="ARBA" id="ARBA00004123"/>
    </source>
</evidence>
<evidence type="ECO:0000256" key="6">
    <source>
        <dbReference type="SAM" id="MobiDB-lite"/>
    </source>
</evidence>
<comment type="subcellular location">
    <subcellularLocation>
        <location evidence="1">Nucleus</location>
    </subcellularLocation>
</comment>
<dbReference type="GO" id="GO:0005634">
    <property type="term" value="C:nucleus"/>
    <property type="evidence" value="ECO:0007669"/>
    <property type="project" value="UniProtKB-SubCell"/>
</dbReference>
<evidence type="ECO:0000256" key="3">
    <source>
        <dbReference type="ARBA" id="ARBA00023125"/>
    </source>
</evidence>
<dbReference type="AlphaFoldDB" id="A0AAV5WTK4"/>
<evidence type="ECO:0000313" key="8">
    <source>
        <dbReference type="EMBL" id="GMT35596.1"/>
    </source>
</evidence>
<feature type="non-terminal residue" evidence="8">
    <location>
        <position position="1"/>
    </location>
</feature>
<dbReference type="InterPro" id="IPR009057">
    <property type="entry name" value="Homeodomain-like_sf"/>
</dbReference>
<keyword evidence="5" id="KW-0539">Nucleus</keyword>
<proteinExistence type="predicted"/>
<comment type="caution">
    <text evidence="8">The sequence shown here is derived from an EMBL/GenBank/DDBJ whole genome shotgun (WGS) entry which is preliminary data.</text>
</comment>
<dbReference type="EMBL" id="BTSY01000007">
    <property type="protein sequence ID" value="GMT35596.1"/>
    <property type="molecule type" value="Genomic_DNA"/>
</dbReference>
<evidence type="ECO:0000313" key="9">
    <source>
        <dbReference type="Proteomes" id="UP001432322"/>
    </source>
</evidence>
<evidence type="ECO:0000259" key="7">
    <source>
        <dbReference type="Pfam" id="PF05225"/>
    </source>
</evidence>
<feature type="domain" description="HTH psq-type" evidence="7">
    <location>
        <begin position="153"/>
        <end position="189"/>
    </location>
</feature>
<dbReference type="PANTHER" id="PTHR21545:SF13">
    <property type="entry name" value="ECDYSONE-INDUCED PROTEIN 93F, ISOFORM C"/>
    <property type="match status" value="1"/>
</dbReference>
<evidence type="ECO:0000256" key="2">
    <source>
        <dbReference type="ARBA" id="ARBA00023015"/>
    </source>
</evidence>
<dbReference type="GO" id="GO:0003677">
    <property type="term" value="F:DNA binding"/>
    <property type="evidence" value="ECO:0007669"/>
    <property type="project" value="UniProtKB-KW"/>
</dbReference>
<dbReference type="SUPFAM" id="SSF46689">
    <property type="entry name" value="Homeodomain-like"/>
    <property type="match status" value="1"/>
</dbReference>
<feature type="region of interest" description="Disordered" evidence="6">
    <location>
        <begin position="126"/>
        <end position="148"/>
    </location>
</feature>
<dbReference type="InterPro" id="IPR007889">
    <property type="entry name" value="HTH_Psq"/>
</dbReference>
<accession>A0AAV5WTK4</accession>
<feature type="compositionally biased region" description="Low complexity" evidence="6">
    <location>
        <begin position="239"/>
        <end position="251"/>
    </location>
</feature>
<feature type="non-terminal residue" evidence="8">
    <location>
        <position position="278"/>
    </location>
</feature>
<gene>
    <name evidence="8" type="ORF">PFISCL1PPCAC_26893</name>
</gene>
<feature type="compositionally biased region" description="Acidic residues" evidence="6">
    <location>
        <begin position="268"/>
        <end position="278"/>
    </location>
</feature>
<evidence type="ECO:0000256" key="4">
    <source>
        <dbReference type="ARBA" id="ARBA00023163"/>
    </source>
</evidence>
<sequence length="278" mass="30595">GNMMQMLMNYELMTQAYLNSMMGNPLLAGGVPGMMPPAQPDFSSLLNMAAMMSGKQPAGNKSLHPPLIPFHHPALLQPQIQQLQLQPPPPPRQKIEKPNALDLSRKTGLHATVAVDRRIKATTKRRADTTCLTEPEEPKPQPVPGMKRNYTQADLDKAVTDIRCGRLGTRRASVVYGIPRSTLRNKIYKLEAADEQAGIAPLYKRRKAGGQSSAEKMLADVVEMHVKTPSAAILLPLHSNTSSPLNTSSKSPSPPEEEIKEEVKETPIEEIIEEMEEV</sequence>
<dbReference type="PANTHER" id="PTHR21545">
    <property type="entry name" value="TRANSCRIPTION FACTOR MLR1/2"/>
    <property type="match status" value="1"/>
</dbReference>
<keyword evidence="9" id="KW-1185">Reference proteome</keyword>
<protein>
    <recommendedName>
        <fullName evidence="7">HTH psq-type domain-containing protein</fullName>
    </recommendedName>
</protein>
<evidence type="ECO:0000256" key="5">
    <source>
        <dbReference type="ARBA" id="ARBA00023242"/>
    </source>
</evidence>
<keyword evidence="3" id="KW-0238">DNA-binding</keyword>
<dbReference type="Gene3D" id="1.10.10.60">
    <property type="entry name" value="Homeodomain-like"/>
    <property type="match status" value="1"/>
</dbReference>
<keyword evidence="4" id="KW-0804">Transcription</keyword>
<dbReference type="Proteomes" id="UP001432322">
    <property type="component" value="Unassembled WGS sequence"/>
</dbReference>
<dbReference type="GO" id="GO:0006357">
    <property type="term" value="P:regulation of transcription by RNA polymerase II"/>
    <property type="evidence" value="ECO:0007669"/>
    <property type="project" value="TreeGrafter"/>
</dbReference>
<name>A0AAV5WTK4_9BILA</name>
<keyword evidence="2" id="KW-0805">Transcription regulation</keyword>
<organism evidence="8 9">
    <name type="scientific">Pristionchus fissidentatus</name>
    <dbReference type="NCBI Taxonomy" id="1538716"/>
    <lineage>
        <taxon>Eukaryota</taxon>
        <taxon>Metazoa</taxon>
        <taxon>Ecdysozoa</taxon>
        <taxon>Nematoda</taxon>
        <taxon>Chromadorea</taxon>
        <taxon>Rhabditida</taxon>
        <taxon>Rhabditina</taxon>
        <taxon>Diplogasteromorpha</taxon>
        <taxon>Diplogasteroidea</taxon>
        <taxon>Neodiplogasteridae</taxon>
        <taxon>Pristionchus</taxon>
    </lineage>
</organism>
<reference evidence="8" key="1">
    <citation type="submission" date="2023-10" db="EMBL/GenBank/DDBJ databases">
        <title>Genome assembly of Pristionchus species.</title>
        <authorList>
            <person name="Yoshida K."/>
            <person name="Sommer R.J."/>
        </authorList>
    </citation>
    <scope>NUCLEOTIDE SEQUENCE</scope>
    <source>
        <strain evidence="8">RS5133</strain>
    </source>
</reference>
<dbReference type="Pfam" id="PF05225">
    <property type="entry name" value="HTH_psq"/>
    <property type="match status" value="1"/>
</dbReference>